<protein>
    <submittedName>
        <fullName evidence="1">(rape) hypothetical protein</fullName>
    </submittedName>
</protein>
<proteinExistence type="predicted"/>
<gene>
    <name evidence="1" type="ORF">DARMORV10_C07P27340.1</name>
</gene>
<reference evidence="1" key="1">
    <citation type="submission" date="2021-01" db="EMBL/GenBank/DDBJ databases">
        <authorList>
            <consortium name="Genoscope - CEA"/>
            <person name="William W."/>
        </authorList>
    </citation>
    <scope>NUCLEOTIDE SEQUENCE</scope>
</reference>
<name>A0A816MMR1_BRANA</name>
<sequence>MKKKIQKKILIFVVLMESKFSINHQTSCIQKSE</sequence>
<organism evidence="1">
    <name type="scientific">Brassica napus</name>
    <name type="common">Rape</name>
    <dbReference type="NCBI Taxonomy" id="3708"/>
    <lineage>
        <taxon>Eukaryota</taxon>
        <taxon>Viridiplantae</taxon>
        <taxon>Streptophyta</taxon>
        <taxon>Embryophyta</taxon>
        <taxon>Tracheophyta</taxon>
        <taxon>Spermatophyta</taxon>
        <taxon>Magnoliopsida</taxon>
        <taxon>eudicotyledons</taxon>
        <taxon>Gunneridae</taxon>
        <taxon>Pentapetalae</taxon>
        <taxon>rosids</taxon>
        <taxon>malvids</taxon>
        <taxon>Brassicales</taxon>
        <taxon>Brassicaceae</taxon>
        <taxon>Brassiceae</taxon>
        <taxon>Brassica</taxon>
    </lineage>
</organism>
<evidence type="ECO:0000313" key="1">
    <source>
        <dbReference type="EMBL" id="CAF1989732.1"/>
    </source>
</evidence>
<accession>A0A816MMR1</accession>
<dbReference type="AlphaFoldDB" id="A0A816MMR1"/>
<dbReference type="Proteomes" id="UP001295469">
    <property type="component" value="Chromosome C07"/>
</dbReference>
<dbReference type="EMBL" id="HG994371">
    <property type="protein sequence ID" value="CAF1989732.1"/>
    <property type="molecule type" value="Genomic_DNA"/>
</dbReference>